<organism evidence="1 2">
    <name type="scientific">Ruminococcus bromii</name>
    <dbReference type="NCBI Taxonomy" id="40518"/>
    <lineage>
        <taxon>Bacteria</taxon>
        <taxon>Bacillati</taxon>
        <taxon>Bacillota</taxon>
        <taxon>Clostridia</taxon>
        <taxon>Eubacteriales</taxon>
        <taxon>Oscillospiraceae</taxon>
        <taxon>Ruminococcus</taxon>
    </lineage>
</organism>
<dbReference type="AlphaFoldDB" id="A0A2N0UMT4"/>
<evidence type="ECO:0008006" key="3">
    <source>
        <dbReference type="Google" id="ProtNLM"/>
    </source>
</evidence>
<dbReference type="Gene3D" id="3.40.50.300">
    <property type="entry name" value="P-loop containing nucleotide triphosphate hydrolases"/>
    <property type="match status" value="1"/>
</dbReference>
<dbReference type="SUPFAM" id="SSF53795">
    <property type="entry name" value="PEP carboxykinase-like"/>
    <property type="match status" value="1"/>
</dbReference>
<gene>
    <name evidence="1" type="ORF">RBATCC27255_01347</name>
</gene>
<dbReference type="EMBL" id="NNSR01000063">
    <property type="protein sequence ID" value="PKD28289.1"/>
    <property type="molecule type" value="Genomic_DNA"/>
</dbReference>
<dbReference type="Proteomes" id="UP000233425">
    <property type="component" value="Unassembled WGS sequence"/>
</dbReference>
<dbReference type="RefSeq" id="WP_101029323.1">
    <property type="nucleotide sequence ID" value="NZ_CABMMZ010000063.1"/>
</dbReference>
<comment type="caution">
    <text evidence="1">The sequence shown here is derived from an EMBL/GenBank/DDBJ whole genome shotgun (WGS) entry which is preliminary data.</text>
</comment>
<proteinExistence type="predicted"/>
<reference evidence="1" key="1">
    <citation type="journal article" date="2018" name="Environ. Microbiol.">
        <title>Sporulation capability and amylosome conservation among diverse human colonic and rumen isolates of the keystone starch-degrader Ruminococcus bromii.</title>
        <authorList>
            <person name="Mukhopadhya I."/>
            <person name="Morais S."/>
            <person name="Laverde-Gomez J."/>
            <person name="Sheridan P.O."/>
            <person name="Walker A.W."/>
            <person name="Kelly W."/>
            <person name="Klieve A.V."/>
            <person name="Ouwerkerk D."/>
            <person name="Duncan S.H."/>
            <person name="Louis P."/>
            <person name="Koropatkin N."/>
            <person name="Cockburn D."/>
            <person name="Kibler R."/>
            <person name="Cooper P.J."/>
            <person name="Sandoval C."/>
            <person name="Crost E."/>
            <person name="Juge N."/>
            <person name="Bayer E.A."/>
            <person name="Flint H.J."/>
        </authorList>
    </citation>
    <scope>NUCLEOTIDE SEQUENCE [LARGE SCALE GENOMIC DNA]</scope>
    <source>
        <strain evidence="1">ATCC 27255</strain>
    </source>
</reference>
<protein>
    <recommendedName>
        <fullName evidence="3">SynChlorMet cassette protein ScmC</fullName>
    </recommendedName>
</protein>
<sequence>MPKYLIADFIVEIEPKFDYLKKLCEPFLYEGERSADFSAIPSASYLNSLLSRMVEGSTIDEAEEFATASIFNRKIIHRGAMLVHSSALVFDGKAYLFSADSGVGKSTHTKMWLKRFGSKAHILNDDKPVVKIKNGVPLCCGTPFDGGSGIADNETVPIGAIIFIERSDDNFVTVPDTKEIVQRLYKSTVKFVNKSDGMSLLSNLDNLIRHTKFYVLHCNTDDSAVDVAYNNIIKNCK</sequence>
<accession>A0A2N0UMT4</accession>
<name>A0A2N0UMT4_9FIRM</name>
<evidence type="ECO:0000313" key="1">
    <source>
        <dbReference type="EMBL" id="PKD28289.1"/>
    </source>
</evidence>
<dbReference type="InterPro" id="IPR027417">
    <property type="entry name" value="P-loop_NTPase"/>
</dbReference>
<evidence type="ECO:0000313" key="2">
    <source>
        <dbReference type="Proteomes" id="UP000233425"/>
    </source>
</evidence>
<keyword evidence="2" id="KW-1185">Reference proteome</keyword>